<evidence type="ECO:0000313" key="1">
    <source>
        <dbReference type="EMBL" id="MFD2275462.1"/>
    </source>
</evidence>
<keyword evidence="2" id="KW-1185">Reference proteome</keyword>
<protein>
    <recommendedName>
        <fullName evidence="3">DUF3486 family protein</fullName>
    </recommendedName>
</protein>
<dbReference type="EMBL" id="JBHUJC010000010">
    <property type="protein sequence ID" value="MFD2275462.1"/>
    <property type="molecule type" value="Genomic_DNA"/>
</dbReference>
<gene>
    <name evidence="1" type="ORF">ACFSQZ_03180</name>
</gene>
<reference evidence="2" key="1">
    <citation type="journal article" date="2019" name="Int. J. Syst. Evol. Microbiol.">
        <title>The Global Catalogue of Microorganisms (GCM) 10K type strain sequencing project: providing services to taxonomists for standard genome sequencing and annotation.</title>
        <authorList>
            <consortium name="The Broad Institute Genomics Platform"/>
            <consortium name="The Broad Institute Genome Sequencing Center for Infectious Disease"/>
            <person name="Wu L."/>
            <person name="Ma J."/>
        </authorList>
    </citation>
    <scope>NUCLEOTIDE SEQUENCE [LARGE SCALE GENOMIC DNA]</scope>
    <source>
        <strain evidence="2">JCM 16545</strain>
    </source>
</reference>
<dbReference type="RefSeq" id="WP_377092682.1">
    <property type="nucleotide sequence ID" value="NZ_JBHSJM010000001.1"/>
</dbReference>
<comment type="caution">
    <text evidence="1">The sequence shown here is derived from an EMBL/GenBank/DDBJ whole genome shotgun (WGS) entry which is preliminary data.</text>
</comment>
<accession>A0ABW5DYR0</accession>
<proteinExistence type="predicted"/>
<sequence length="171" mass="19433">MSRKPRSDSKLDNLPESRVLELRDGLLGGWRYEDALSWLETECDVSSSMAALSGFFKRHCKPVLKQRRQLAALKAEVLVEEAGKTDWDAAILEDVKQMVFEFMQDPNADFEKTEKLLRLVLKSRDQDMTERRVKLLEAAARKAEEAEAVTGDGKLSAEEKDARMREIFGLG</sequence>
<name>A0ABW5DYR0_9BACT</name>
<evidence type="ECO:0000313" key="2">
    <source>
        <dbReference type="Proteomes" id="UP001597297"/>
    </source>
</evidence>
<organism evidence="1 2">
    <name type="scientific">Rubritalea spongiae</name>
    <dbReference type="NCBI Taxonomy" id="430797"/>
    <lineage>
        <taxon>Bacteria</taxon>
        <taxon>Pseudomonadati</taxon>
        <taxon>Verrucomicrobiota</taxon>
        <taxon>Verrucomicrobiia</taxon>
        <taxon>Verrucomicrobiales</taxon>
        <taxon>Rubritaleaceae</taxon>
        <taxon>Rubritalea</taxon>
    </lineage>
</organism>
<dbReference type="Proteomes" id="UP001597297">
    <property type="component" value="Unassembled WGS sequence"/>
</dbReference>
<evidence type="ECO:0008006" key="3">
    <source>
        <dbReference type="Google" id="ProtNLM"/>
    </source>
</evidence>